<reference evidence="3 4" key="1">
    <citation type="submission" date="2019-12" db="EMBL/GenBank/DDBJ databases">
        <title>Draft Genome Sequences of Six Type Strains of the Genus Massilia.</title>
        <authorList>
            <person name="Miess H."/>
            <person name="Frediansyah A."/>
            <person name="Goeker M."/>
            <person name="Gross H."/>
        </authorList>
    </citation>
    <scope>NUCLEOTIDE SEQUENCE [LARGE SCALE GENOMIC DNA]</scope>
    <source>
        <strain evidence="3 4">DSM 26639</strain>
    </source>
</reference>
<dbReference type="InterPro" id="IPR029058">
    <property type="entry name" value="AB_hydrolase_fold"/>
</dbReference>
<dbReference type="PANTHER" id="PTHR42972:SF8">
    <property type="entry name" value="POLYHYDROXYBUTYRATE DEPOLYMERASE"/>
    <property type="match status" value="1"/>
</dbReference>
<keyword evidence="4" id="KW-1185">Reference proteome</keyword>
<keyword evidence="2" id="KW-0812">Transmembrane</keyword>
<dbReference type="Proteomes" id="UP000437862">
    <property type="component" value="Chromosome"/>
</dbReference>
<feature type="region of interest" description="Disordered" evidence="1">
    <location>
        <begin position="1"/>
        <end position="30"/>
    </location>
</feature>
<evidence type="ECO:0000313" key="4">
    <source>
        <dbReference type="Proteomes" id="UP000437862"/>
    </source>
</evidence>
<evidence type="ECO:0000256" key="1">
    <source>
        <dbReference type="SAM" id="MobiDB-lite"/>
    </source>
</evidence>
<dbReference type="PANTHER" id="PTHR42972">
    <property type="entry name" value="TOL-PAL SYSTEM PROTEIN TOLB"/>
    <property type="match status" value="1"/>
</dbReference>
<evidence type="ECO:0000313" key="3">
    <source>
        <dbReference type="EMBL" id="QGZ42185.1"/>
    </source>
</evidence>
<dbReference type="EMBL" id="CP046904">
    <property type="protein sequence ID" value="QGZ42185.1"/>
    <property type="molecule type" value="Genomic_DNA"/>
</dbReference>
<gene>
    <name evidence="3" type="ORF">GO485_26170</name>
</gene>
<keyword evidence="2" id="KW-0472">Membrane</keyword>
<feature type="transmembrane region" description="Helical" evidence="2">
    <location>
        <begin position="41"/>
        <end position="58"/>
    </location>
</feature>
<dbReference type="Gene3D" id="3.40.50.1820">
    <property type="entry name" value="alpha/beta hydrolase"/>
    <property type="match status" value="2"/>
</dbReference>
<dbReference type="SUPFAM" id="SSF53474">
    <property type="entry name" value="alpha/beta-Hydrolases"/>
    <property type="match status" value="1"/>
</dbReference>
<accession>A0ABX6FXG0</accession>
<organism evidence="3 4">
    <name type="scientific">Pseudoduganella flava</name>
    <dbReference type="NCBI Taxonomy" id="871742"/>
    <lineage>
        <taxon>Bacteria</taxon>
        <taxon>Pseudomonadati</taxon>
        <taxon>Pseudomonadota</taxon>
        <taxon>Betaproteobacteria</taxon>
        <taxon>Burkholderiales</taxon>
        <taxon>Oxalobacteraceae</taxon>
        <taxon>Telluria group</taxon>
        <taxon>Pseudoduganella</taxon>
    </lineage>
</organism>
<proteinExistence type="predicted"/>
<evidence type="ECO:0000256" key="2">
    <source>
        <dbReference type="SAM" id="Phobius"/>
    </source>
</evidence>
<sequence>MNRQVRCQQPPAFPPTAPYSRQAHDRSSTSIPERPIMKRHALAALLFSAGIAALPALAKPPTPPLPAMGADLSATTVSGISSGGFMAAQLATAYSARFVGVGVIAAGPYYCAGTYPSLSMFQNATTSCMTPAIAATAANGATSFANARRFAAEGLIDPVQNLTRQRVYAFSGAGDRTVKTIVVDQVEQYYRLAGVPPERILYRKHPEAGHSIVIDDDDDVPCATTAPPYINNCGFIQSHELLAHLYGPGKPANTGVPAGQIIVFDQREFIKGSQTSMNANGYAYVPRYCTTNACNVHVAFHGCQQGAHVIGDQFYRGTGYNEYADTNRLIILYPQAGVSKGMPVNPQGCWDFWGYSNTPGFPPFYAKGAPQMAAVMAMIDRLGQPRGAANAAPAGNPQP</sequence>
<name>A0ABX6FXG0_9BURK</name>
<keyword evidence="2" id="KW-1133">Transmembrane helix</keyword>
<protein>
    <submittedName>
        <fullName evidence="3">Poly(3-hydroxybutyrate) depolymerase</fullName>
    </submittedName>
</protein>